<evidence type="ECO:0000259" key="1">
    <source>
        <dbReference type="Pfam" id="PF16363"/>
    </source>
</evidence>
<dbReference type="EC" id="4.2.1.45" evidence="2"/>
<dbReference type="InterPro" id="IPR036291">
    <property type="entry name" value="NAD(P)-bd_dom_sf"/>
</dbReference>
<feature type="domain" description="NAD(P)-binding" evidence="1">
    <location>
        <begin position="17"/>
        <end position="324"/>
    </location>
</feature>
<dbReference type="Gene3D" id="3.90.25.10">
    <property type="entry name" value="UDP-galactose 4-epimerase, domain 1"/>
    <property type="match status" value="1"/>
</dbReference>
<reference evidence="2 3" key="1">
    <citation type="submission" date="2020-08" db="EMBL/GenBank/DDBJ databases">
        <title>Functional genomics of gut bacteria from endangered species of beetles.</title>
        <authorList>
            <person name="Carlos-Shanley C."/>
        </authorList>
    </citation>
    <scope>NUCLEOTIDE SEQUENCE [LARGE SCALE GENOMIC DNA]</scope>
    <source>
        <strain evidence="2 3">S00245</strain>
    </source>
</reference>
<dbReference type="NCBIfam" id="TIGR02622">
    <property type="entry name" value="CDP_4_6_dhtase"/>
    <property type="match status" value="1"/>
</dbReference>
<comment type="caution">
    <text evidence="2">The sequence shown here is derived from an EMBL/GenBank/DDBJ whole genome shotgun (WGS) entry which is preliminary data.</text>
</comment>
<name>A0A7W7NVL3_9SPHN</name>
<dbReference type="Gene3D" id="3.40.50.720">
    <property type="entry name" value="NAD(P)-binding Rossmann-like Domain"/>
    <property type="match status" value="1"/>
</dbReference>
<organism evidence="2 3">
    <name type="scientific">Novosphingobium chloroacetimidivorans</name>
    <dbReference type="NCBI Taxonomy" id="1428314"/>
    <lineage>
        <taxon>Bacteria</taxon>
        <taxon>Pseudomonadati</taxon>
        <taxon>Pseudomonadota</taxon>
        <taxon>Alphaproteobacteria</taxon>
        <taxon>Sphingomonadales</taxon>
        <taxon>Sphingomonadaceae</taxon>
        <taxon>Novosphingobium</taxon>
    </lineage>
</organism>
<dbReference type="PANTHER" id="PTHR43245:SF10">
    <property type="entry name" value="SUGAR DEHYDRATASE_EPIMERASE YFNG-RELATED"/>
    <property type="match status" value="1"/>
</dbReference>
<dbReference type="EMBL" id="JACHLR010000002">
    <property type="protein sequence ID" value="MBB4857419.1"/>
    <property type="molecule type" value="Genomic_DNA"/>
</dbReference>
<keyword evidence="2" id="KW-0456">Lyase</keyword>
<keyword evidence="3" id="KW-1185">Reference proteome</keyword>
<accession>A0A7W7NVL3</accession>
<evidence type="ECO:0000313" key="3">
    <source>
        <dbReference type="Proteomes" id="UP000555448"/>
    </source>
</evidence>
<dbReference type="AlphaFoldDB" id="A0A7W7NVL3"/>
<dbReference type="RefSeq" id="WP_184242696.1">
    <property type="nucleotide sequence ID" value="NZ_JACHLR010000002.1"/>
</dbReference>
<proteinExistence type="predicted"/>
<dbReference type="InterPro" id="IPR050177">
    <property type="entry name" value="Lipid_A_modif_metabolic_enz"/>
</dbReference>
<dbReference type="CDD" id="cd05252">
    <property type="entry name" value="CDP_GD_SDR_e"/>
    <property type="match status" value="1"/>
</dbReference>
<protein>
    <submittedName>
        <fullName evidence="2">CDP-glucose 4,6-dehydratase</fullName>
        <ecNumber evidence="2">4.2.1.45</ecNumber>
    </submittedName>
</protein>
<dbReference type="Proteomes" id="UP000555448">
    <property type="component" value="Unassembled WGS sequence"/>
</dbReference>
<dbReference type="PANTHER" id="PTHR43245">
    <property type="entry name" value="BIFUNCTIONAL POLYMYXIN RESISTANCE PROTEIN ARNA"/>
    <property type="match status" value="1"/>
</dbReference>
<dbReference type="SUPFAM" id="SSF51735">
    <property type="entry name" value="NAD(P)-binding Rossmann-fold domains"/>
    <property type="match status" value="1"/>
</dbReference>
<dbReference type="InterPro" id="IPR013445">
    <property type="entry name" value="CDP_4_6_deHydtase"/>
</dbReference>
<gene>
    <name evidence="2" type="ORF">HNO88_000726</name>
</gene>
<evidence type="ECO:0000313" key="2">
    <source>
        <dbReference type="EMBL" id="MBB4857419.1"/>
    </source>
</evidence>
<dbReference type="InterPro" id="IPR016040">
    <property type="entry name" value="NAD(P)-bd_dom"/>
</dbReference>
<dbReference type="Pfam" id="PF16363">
    <property type="entry name" value="GDP_Man_Dehyd"/>
    <property type="match status" value="1"/>
</dbReference>
<sequence>MEDLVSDAFWAGRRVFLTGHTGFKGSWLAIWLARMGAHVTGFALPAEEISLFGMAQVAELVSHVEGDIRDLAAVEAAMAACDPEVVFHLAAQPLVRESYQTPVQTFATNVQGTVHVLDACRRMPALKAIVCVTSDKCYENNEWVWPYRESDPMGGHDPYSASKGAAELVISAYRRSFFHGVEGAPLLASVRAGNVIGGGDWAKDRLIPDIVRALIAGEPPLIRSPGAIRPWQHVLEALGGYLLIAARLLQGREWAATAWNFGPADSDVQRVDWIADRLTARWGTAGWERGNEAGPHEAHILKLDCAKARSVLGWRPALTLGDALAMIVDWHRPVAAGENARKITYSQLDEYRYKFQSALAGAGIE</sequence>
<dbReference type="GO" id="GO:0047733">
    <property type="term" value="F:CDP-glucose 4,6-dehydratase activity"/>
    <property type="evidence" value="ECO:0007669"/>
    <property type="project" value="UniProtKB-EC"/>
</dbReference>